<dbReference type="GeneID" id="20251863"/>
<sequence>ENPFSQHFDIEYDADLDAITRLIEFSQSCSQRIHTRCVNVLITDHAAWINRRNETAEYFAGSNTSYVGCDCGLKGTCDSTDIKCNCDVNDYIERYDDGNITNMNDLPVIGYRSGDTG</sequence>
<dbReference type="Proteomes" id="UP000030746">
    <property type="component" value="Unassembled WGS sequence"/>
</dbReference>
<evidence type="ECO:0000313" key="1">
    <source>
        <dbReference type="EMBL" id="ESO93634.1"/>
    </source>
</evidence>
<reference evidence="1 2" key="1">
    <citation type="journal article" date="2013" name="Nature">
        <title>Insights into bilaterian evolution from three spiralian genomes.</title>
        <authorList>
            <person name="Simakov O."/>
            <person name="Marletaz F."/>
            <person name="Cho S.J."/>
            <person name="Edsinger-Gonzales E."/>
            <person name="Havlak P."/>
            <person name="Hellsten U."/>
            <person name="Kuo D.H."/>
            <person name="Larsson T."/>
            <person name="Lv J."/>
            <person name="Arendt D."/>
            <person name="Savage R."/>
            <person name="Osoegawa K."/>
            <person name="de Jong P."/>
            <person name="Grimwood J."/>
            <person name="Chapman J.A."/>
            <person name="Shapiro H."/>
            <person name="Aerts A."/>
            <person name="Otillar R.P."/>
            <person name="Terry A.Y."/>
            <person name="Boore J.L."/>
            <person name="Grigoriev I.V."/>
            <person name="Lindberg D.R."/>
            <person name="Seaver E.C."/>
            <person name="Weisblat D.A."/>
            <person name="Putnam N.H."/>
            <person name="Rokhsar D.S."/>
        </authorList>
    </citation>
    <scope>NUCLEOTIDE SEQUENCE [LARGE SCALE GENOMIC DNA]</scope>
</reference>
<keyword evidence="2" id="KW-1185">Reference proteome</keyword>
<proteinExistence type="predicted"/>
<organism evidence="1 2">
    <name type="scientific">Lottia gigantea</name>
    <name type="common">Giant owl limpet</name>
    <dbReference type="NCBI Taxonomy" id="225164"/>
    <lineage>
        <taxon>Eukaryota</taxon>
        <taxon>Metazoa</taxon>
        <taxon>Spiralia</taxon>
        <taxon>Lophotrochozoa</taxon>
        <taxon>Mollusca</taxon>
        <taxon>Gastropoda</taxon>
        <taxon>Patellogastropoda</taxon>
        <taxon>Lottioidea</taxon>
        <taxon>Lottiidae</taxon>
        <taxon>Lottia</taxon>
    </lineage>
</organism>
<dbReference type="OrthoDB" id="6133876at2759"/>
<feature type="non-terminal residue" evidence="1">
    <location>
        <position position="117"/>
    </location>
</feature>
<dbReference type="RefSeq" id="XP_009055672.1">
    <property type="nucleotide sequence ID" value="XM_009057424.1"/>
</dbReference>
<dbReference type="AlphaFoldDB" id="V4BX43"/>
<dbReference type="Gene3D" id="2.60.120.1000">
    <property type="match status" value="1"/>
</dbReference>
<accession>V4BX43</accession>
<dbReference type="HOGENOM" id="CLU_134783_0_0_1"/>
<dbReference type="CTD" id="20251863"/>
<feature type="non-terminal residue" evidence="1">
    <location>
        <position position="1"/>
    </location>
</feature>
<protein>
    <submittedName>
        <fullName evidence="1">Uncharacterized protein</fullName>
    </submittedName>
</protein>
<dbReference type="OMA" id="EANESCE"/>
<gene>
    <name evidence="1" type="ORF">LOTGIDRAFT_68371</name>
</gene>
<dbReference type="KEGG" id="lgi:LOTGIDRAFT_68371"/>
<dbReference type="EMBL" id="KB201891">
    <property type="protein sequence ID" value="ESO93634.1"/>
    <property type="molecule type" value="Genomic_DNA"/>
</dbReference>
<name>V4BX43_LOTGI</name>
<evidence type="ECO:0000313" key="2">
    <source>
        <dbReference type="Proteomes" id="UP000030746"/>
    </source>
</evidence>